<sequence length="173" mass="19908">MAVGNIEHMMLKVGICTQPPFPLILGFDWLQQVQPRGTYDSNGALCISTPSSLLLYETNNKDTSISRKAHTKICANLSTVQQVYREFYTGSFIDNMPPEVKFDFLTLTRDEAANNVYETRLENRFELHHRSLSFKAGYLVLYDWPRQDHKFSPIFKGPFVIVHLVEAVYDEIV</sequence>
<name>A0A8X6J2M4_9ARAC</name>
<gene>
    <name evidence="1" type="primary">Dscam2_88</name>
    <name evidence="1" type="ORF">TNIN_464861</name>
</gene>
<evidence type="ECO:0000313" key="2">
    <source>
        <dbReference type="Proteomes" id="UP000886998"/>
    </source>
</evidence>
<organism evidence="1 2">
    <name type="scientific">Trichonephila inaurata madagascariensis</name>
    <dbReference type="NCBI Taxonomy" id="2747483"/>
    <lineage>
        <taxon>Eukaryota</taxon>
        <taxon>Metazoa</taxon>
        <taxon>Ecdysozoa</taxon>
        <taxon>Arthropoda</taxon>
        <taxon>Chelicerata</taxon>
        <taxon>Arachnida</taxon>
        <taxon>Araneae</taxon>
        <taxon>Araneomorphae</taxon>
        <taxon>Entelegynae</taxon>
        <taxon>Araneoidea</taxon>
        <taxon>Nephilidae</taxon>
        <taxon>Trichonephila</taxon>
        <taxon>Trichonephila inaurata</taxon>
    </lineage>
</organism>
<accession>A0A8X6J2M4</accession>
<reference evidence="1" key="1">
    <citation type="submission" date="2020-08" db="EMBL/GenBank/DDBJ databases">
        <title>Multicomponent nature underlies the extraordinary mechanical properties of spider dragline silk.</title>
        <authorList>
            <person name="Kono N."/>
            <person name="Nakamura H."/>
            <person name="Mori M."/>
            <person name="Yoshida Y."/>
            <person name="Ohtoshi R."/>
            <person name="Malay A.D."/>
            <person name="Moran D.A.P."/>
            <person name="Tomita M."/>
            <person name="Numata K."/>
            <person name="Arakawa K."/>
        </authorList>
    </citation>
    <scope>NUCLEOTIDE SEQUENCE</scope>
</reference>
<proteinExistence type="predicted"/>
<dbReference type="EMBL" id="BMAV01023957">
    <property type="protein sequence ID" value="GFS28923.1"/>
    <property type="molecule type" value="Genomic_DNA"/>
</dbReference>
<dbReference type="Proteomes" id="UP000886998">
    <property type="component" value="Unassembled WGS sequence"/>
</dbReference>
<evidence type="ECO:0000313" key="1">
    <source>
        <dbReference type="EMBL" id="GFS28923.1"/>
    </source>
</evidence>
<keyword evidence="2" id="KW-1185">Reference proteome</keyword>
<protein>
    <submittedName>
        <fullName evidence="1">Down syndrome cell adhesion molecule-like protein Dscam2</fullName>
    </submittedName>
</protein>
<comment type="caution">
    <text evidence="1">The sequence shown here is derived from an EMBL/GenBank/DDBJ whole genome shotgun (WGS) entry which is preliminary data.</text>
</comment>
<dbReference type="AlphaFoldDB" id="A0A8X6J2M4"/>